<feature type="compositionally biased region" description="Basic and acidic residues" evidence="1">
    <location>
        <begin position="738"/>
        <end position="751"/>
    </location>
</feature>
<feature type="compositionally biased region" description="Polar residues" evidence="1">
    <location>
        <begin position="311"/>
        <end position="328"/>
    </location>
</feature>
<feature type="region of interest" description="Disordered" evidence="1">
    <location>
        <begin position="636"/>
        <end position="669"/>
    </location>
</feature>
<evidence type="ECO:0000313" key="3">
    <source>
        <dbReference type="Proteomes" id="UP001294444"/>
    </source>
</evidence>
<feature type="compositionally biased region" description="Polar residues" evidence="1">
    <location>
        <begin position="777"/>
        <end position="789"/>
    </location>
</feature>
<feature type="region of interest" description="Disordered" evidence="1">
    <location>
        <begin position="499"/>
        <end position="622"/>
    </location>
</feature>
<feature type="region of interest" description="Disordered" evidence="1">
    <location>
        <begin position="175"/>
        <end position="239"/>
    </location>
</feature>
<name>A0AAJ4XMB0_9BASI</name>
<feature type="compositionally biased region" description="Polar residues" evidence="1">
    <location>
        <begin position="185"/>
        <end position="215"/>
    </location>
</feature>
<protein>
    <submittedName>
        <fullName evidence="2">Uncharacterized protein</fullName>
    </submittedName>
</protein>
<dbReference type="AlphaFoldDB" id="A0AAJ4XMB0"/>
<feature type="compositionally biased region" description="Low complexity" evidence="1">
    <location>
        <begin position="424"/>
        <end position="435"/>
    </location>
</feature>
<feature type="compositionally biased region" description="Polar residues" evidence="1">
    <location>
        <begin position="402"/>
        <end position="413"/>
    </location>
</feature>
<feature type="compositionally biased region" description="Low complexity" evidence="1">
    <location>
        <begin position="175"/>
        <end position="184"/>
    </location>
</feature>
<dbReference type="EMBL" id="OAPG01000009">
    <property type="protein sequence ID" value="SNX85205.1"/>
    <property type="molecule type" value="Genomic_DNA"/>
</dbReference>
<feature type="compositionally biased region" description="Acidic residues" evidence="1">
    <location>
        <begin position="878"/>
        <end position="889"/>
    </location>
</feature>
<feature type="compositionally biased region" description="Basic and acidic residues" evidence="1">
    <location>
        <begin position="349"/>
        <end position="358"/>
    </location>
</feature>
<dbReference type="Proteomes" id="UP001294444">
    <property type="component" value="Unassembled WGS sequence"/>
</dbReference>
<comment type="caution">
    <text evidence="2">The sequence shown here is derived from an EMBL/GenBank/DDBJ whole genome shotgun (WGS) entry which is preliminary data.</text>
</comment>
<proteinExistence type="predicted"/>
<feature type="compositionally biased region" description="Polar residues" evidence="1">
    <location>
        <begin position="503"/>
        <end position="513"/>
    </location>
</feature>
<feature type="region of interest" description="Disordered" evidence="1">
    <location>
        <begin position="299"/>
        <end position="446"/>
    </location>
</feature>
<feature type="compositionally biased region" description="Low complexity" evidence="1">
    <location>
        <begin position="391"/>
        <end position="401"/>
    </location>
</feature>
<feature type="compositionally biased region" description="Pro residues" evidence="1">
    <location>
        <begin position="220"/>
        <end position="230"/>
    </location>
</feature>
<sequence>MSKSSILPYLLGPSIFPTRQILSATRHDLTACRSSNRELQQTAAKSSAHILNQEQVIIKLGQNNAALLNRINAISHGINGFESRVAGAHHQLGERLTHSLQQQDAKIDNLQHRIVAPLFSAIQHVIVGNISGSRQPDATLLQALPGATQHHNPIGPAQQDVTNVTTSSVDPLASASIRSVSDSSETPLAQSLPSQSDPAPTLQAAHQSAASQTLMRLQPHPKPSHAPPTAPMAAPIPGSSVISHGSTAFIPCGSHTMPSSPVLPRSATILSRRSFPSFPSPITPATTVSATSPIVDASSFSRSTPVPPISPLSTIPNNGPKPSNQSPTELKRKRAPSIEHVRTHFAKISRAERRDRKAVIVPAQPSRLEPAALPSAAPSSTRTGPSRHGDSSASARSDAPSQTSASLHTNNGQLARAEETRQSQAQDAATANQKAARVEKTTHGHAAPATAALSLVHLTTQSQNGHVSAELHPQLSQTALRQSLSQVSIATSATIVPSGLAAPSQTPVQTTPSIAMPTMAGSNATHAGTNPAASNADRAQTAQTEARQTKPVSVKKKPVPQASQPQEQLPSQAEVIAEASASSSEQQPTLANQDTDTSGARNSCRSEADSRPMDENHTDQAQERLRDSPAIADQAPEQQTIAPSTTDSTLSKAVPTSSSTRSVAAVRPASTKLVEARAASVSDVAQTNVSQNCSEQIIEASPRRRDSLASLPAPPAACEEEPLTRRLARASDENTPLLDHDAKRRGSEWRRDRHTSHQGRLAPLTPPPEGSLFRRVSGQSCHTSASESGHSSRKTSKLIVGRQSDSSYQQDISDGVGSASMSLPDRISQAPATRELLPAARTSQQDAGTLSQPSASRPSAQTEPFNSGSPLSELSKDSDEEEAEADEAGNDGCDKSAEGRTYADLSPSEQDECMRRTRQLLQEKSTSRSSSASHRNKRHRAFEFWAALCEG</sequence>
<gene>
    <name evidence="2" type="ORF">MEPE_03914</name>
</gene>
<keyword evidence="3" id="KW-1185">Reference proteome</keyword>
<feature type="compositionally biased region" description="Polar residues" evidence="1">
    <location>
        <begin position="841"/>
        <end position="870"/>
    </location>
</feature>
<reference evidence="2" key="1">
    <citation type="submission" date="2023-10" db="EMBL/GenBank/DDBJ databases">
        <authorList>
            <person name="Guldener U."/>
        </authorList>
    </citation>
    <scope>NUCLEOTIDE SEQUENCE</scope>
    <source>
        <strain evidence="2">Mp4</strain>
    </source>
</reference>
<feature type="compositionally biased region" description="Basic and acidic residues" evidence="1">
    <location>
        <begin position="604"/>
        <end position="622"/>
    </location>
</feature>
<feature type="region of interest" description="Disordered" evidence="1">
    <location>
        <begin position="839"/>
        <end position="937"/>
    </location>
</feature>
<feature type="compositionally biased region" description="Low complexity" evidence="1">
    <location>
        <begin position="803"/>
        <end position="814"/>
    </location>
</feature>
<accession>A0AAJ4XMB0</accession>
<feature type="compositionally biased region" description="Polar residues" evidence="1">
    <location>
        <begin position="520"/>
        <end position="546"/>
    </location>
</feature>
<evidence type="ECO:0000256" key="1">
    <source>
        <dbReference type="SAM" id="MobiDB-lite"/>
    </source>
</evidence>
<feature type="region of interest" description="Disordered" evidence="1">
    <location>
        <begin position="701"/>
        <end position="823"/>
    </location>
</feature>
<feature type="compositionally biased region" description="Low complexity" evidence="1">
    <location>
        <begin position="571"/>
        <end position="587"/>
    </location>
</feature>
<feature type="compositionally biased region" description="Low complexity" evidence="1">
    <location>
        <begin position="365"/>
        <end position="383"/>
    </location>
</feature>
<organism evidence="2 3">
    <name type="scientific">Melanopsichium pennsylvanicum</name>
    <dbReference type="NCBI Taxonomy" id="63383"/>
    <lineage>
        <taxon>Eukaryota</taxon>
        <taxon>Fungi</taxon>
        <taxon>Dikarya</taxon>
        <taxon>Basidiomycota</taxon>
        <taxon>Ustilaginomycotina</taxon>
        <taxon>Ustilaginomycetes</taxon>
        <taxon>Ustilaginales</taxon>
        <taxon>Ustilaginaceae</taxon>
        <taxon>Melanopsichium</taxon>
    </lineage>
</organism>
<feature type="compositionally biased region" description="Polar residues" evidence="1">
    <location>
        <begin position="561"/>
        <end position="570"/>
    </location>
</feature>
<evidence type="ECO:0000313" key="2">
    <source>
        <dbReference type="EMBL" id="SNX85205.1"/>
    </source>
</evidence>
<feature type="compositionally biased region" description="Polar residues" evidence="1">
    <location>
        <begin position="636"/>
        <end position="662"/>
    </location>
</feature>
<feature type="compositionally biased region" description="Polar residues" evidence="1">
    <location>
        <begin position="588"/>
        <end position="603"/>
    </location>
</feature>